<feature type="domain" description="DUF7092" evidence="9">
    <location>
        <begin position="1"/>
        <end position="75"/>
    </location>
</feature>
<dbReference type="EMBL" id="UOFT01000039">
    <property type="protein sequence ID" value="VAW94531.1"/>
    <property type="molecule type" value="Genomic_DNA"/>
</dbReference>
<dbReference type="InterPro" id="IPR001915">
    <property type="entry name" value="Peptidase_M48"/>
</dbReference>
<proteinExistence type="predicted"/>
<evidence type="ECO:0000259" key="9">
    <source>
        <dbReference type="Pfam" id="PF23368"/>
    </source>
</evidence>
<evidence type="ECO:0000256" key="5">
    <source>
        <dbReference type="ARBA" id="ARBA00022833"/>
    </source>
</evidence>
<keyword evidence="7" id="KW-0472">Membrane</keyword>
<accession>A0A3B0ZS60</accession>
<dbReference type="Pfam" id="PF01435">
    <property type="entry name" value="Peptidase_M48"/>
    <property type="match status" value="1"/>
</dbReference>
<feature type="transmembrane region" description="Helical" evidence="7">
    <location>
        <begin position="96"/>
        <end position="116"/>
    </location>
</feature>
<comment type="cofactor">
    <cofactor evidence="1">
        <name>Zn(2+)</name>
        <dbReference type="ChEBI" id="CHEBI:29105"/>
    </cofactor>
</comment>
<organism evidence="10">
    <name type="scientific">hydrothermal vent metagenome</name>
    <dbReference type="NCBI Taxonomy" id="652676"/>
    <lineage>
        <taxon>unclassified sequences</taxon>
        <taxon>metagenomes</taxon>
        <taxon>ecological metagenomes</taxon>
    </lineage>
</organism>
<dbReference type="AlphaFoldDB" id="A0A3B0ZS60"/>
<evidence type="ECO:0000256" key="1">
    <source>
        <dbReference type="ARBA" id="ARBA00001947"/>
    </source>
</evidence>
<keyword evidence="7" id="KW-0812">Transmembrane</keyword>
<dbReference type="GO" id="GO:0046872">
    <property type="term" value="F:metal ion binding"/>
    <property type="evidence" value="ECO:0007669"/>
    <property type="project" value="UniProtKB-KW"/>
</dbReference>
<keyword evidence="2" id="KW-0645">Protease</keyword>
<dbReference type="Pfam" id="PF23368">
    <property type="entry name" value="DUF7092"/>
    <property type="match status" value="1"/>
</dbReference>
<keyword evidence="6" id="KW-0482">Metalloprotease</keyword>
<dbReference type="InterPro" id="IPR055518">
    <property type="entry name" value="DUF7092"/>
</dbReference>
<protein>
    <submittedName>
        <fullName evidence="10">Uncharacterized protein</fullName>
    </submittedName>
</protein>
<dbReference type="PANTHER" id="PTHR22726">
    <property type="entry name" value="METALLOENDOPEPTIDASE OMA1"/>
    <property type="match status" value="1"/>
</dbReference>
<evidence type="ECO:0000259" key="8">
    <source>
        <dbReference type="Pfam" id="PF01435"/>
    </source>
</evidence>
<keyword evidence="4" id="KW-0378">Hydrolase</keyword>
<sequence length="370" mass="41744">MIKGIYYNGKTSKKKDALLYCKHNGLIGFTDIEVAETPFHSVEISSRIGNTPRYLNFPDGAQFETNDNDAIDEIVDTFSNSVFKGLIHNLESAKSFVLFTVISVIVFGWLFIQYGIPFVSKEIAERLPEEASQYMGQGVLDIMDKQWFSETKLSKKKQTELQQLFDDLKINIDGSHYYKLVFRSGGSIGANAFALPDGTIVFTDELINLTDDNMDIAAIMLHEIGHLKNHHSLRATIQQSGLAIFIVAVTGDVSTSSSIITAIPFMLVQSGFSQDMETEADSYTLNYMQKYNIDPNHFANMMEKLVASFSDQYQSCIKESKQQNAQIQCINLAVKNKPIKDKKQSKELLDYFSTHPGSNDRIDRFRVDSR</sequence>
<evidence type="ECO:0000256" key="4">
    <source>
        <dbReference type="ARBA" id="ARBA00022801"/>
    </source>
</evidence>
<keyword evidence="3" id="KW-0479">Metal-binding</keyword>
<evidence type="ECO:0000256" key="6">
    <source>
        <dbReference type="ARBA" id="ARBA00023049"/>
    </source>
</evidence>
<dbReference type="Gene3D" id="3.30.2010.10">
    <property type="entry name" value="Metalloproteases ('zincins'), catalytic domain"/>
    <property type="match status" value="1"/>
</dbReference>
<dbReference type="PANTHER" id="PTHR22726:SF1">
    <property type="entry name" value="METALLOENDOPEPTIDASE OMA1, MITOCHONDRIAL"/>
    <property type="match status" value="1"/>
</dbReference>
<reference evidence="10" key="1">
    <citation type="submission" date="2018-06" db="EMBL/GenBank/DDBJ databases">
        <authorList>
            <person name="Zhirakovskaya E."/>
        </authorList>
    </citation>
    <scope>NUCLEOTIDE SEQUENCE</scope>
</reference>
<dbReference type="GO" id="GO:0016020">
    <property type="term" value="C:membrane"/>
    <property type="evidence" value="ECO:0007669"/>
    <property type="project" value="TreeGrafter"/>
</dbReference>
<dbReference type="CDD" id="cd07332">
    <property type="entry name" value="M48C_Oma1_like"/>
    <property type="match status" value="1"/>
</dbReference>
<dbReference type="InterPro" id="IPR051156">
    <property type="entry name" value="Mito/Outer_Membr_Metalloprot"/>
</dbReference>
<keyword evidence="7" id="KW-1133">Transmembrane helix</keyword>
<dbReference type="GO" id="GO:0051603">
    <property type="term" value="P:proteolysis involved in protein catabolic process"/>
    <property type="evidence" value="ECO:0007669"/>
    <property type="project" value="TreeGrafter"/>
</dbReference>
<feature type="domain" description="Peptidase M48" evidence="8">
    <location>
        <begin position="157"/>
        <end position="364"/>
    </location>
</feature>
<gene>
    <name evidence="10" type="ORF">MNBD_GAMMA23-2299</name>
</gene>
<evidence type="ECO:0000256" key="2">
    <source>
        <dbReference type="ARBA" id="ARBA00022670"/>
    </source>
</evidence>
<name>A0A3B0ZS60_9ZZZZ</name>
<dbReference type="GO" id="GO:0004222">
    <property type="term" value="F:metalloendopeptidase activity"/>
    <property type="evidence" value="ECO:0007669"/>
    <property type="project" value="InterPro"/>
</dbReference>
<evidence type="ECO:0000256" key="3">
    <source>
        <dbReference type="ARBA" id="ARBA00022723"/>
    </source>
</evidence>
<evidence type="ECO:0000256" key="7">
    <source>
        <dbReference type="SAM" id="Phobius"/>
    </source>
</evidence>
<evidence type="ECO:0000313" key="10">
    <source>
        <dbReference type="EMBL" id="VAW94531.1"/>
    </source>
</evidence>
<keyword evidence="5" id="KW-0862">Zinc</keyword>